<accession>A0ABR5AH26</accession>
<reference evidence="1 2" key="1">
    <citation type="submission" date="2014-12" db="EMBL/GenBank/DDBJ databases">
        <title>Draft genome sequence of Paenibacillus kamchatkensis strain B-2647.</title>
        <authorList>
            <person name="Karlyshev A.V."/>
            <person name="Kudryashova E.B."/>
        </authorList>
    </citation>
    <scope>NUCLEOTIDE SEQUENCE [LARGE SCALE GENOMIC DNA]</scope>
    <source>
        <strain evidence="1 2">VKM B-2647</strain>
    </source>
</reference>
<protein>
    <recommendedName>
        <fullName evidence="3">ATP-binding protein</fullName>
    </recommendedName>
</protein>
<organism evidence="1 2">
    <name type="scientific">Gordoniibacillus kamchatkensis</name>
    <dbReference type="NCBI Taxonomy" id="1590651"/>
    <lineage>
        <taxon>Bacteria</taxon>
        <taxon>Bacillati</taxon>
        <taxon>Bacillota</taxon>
        <taxon>Bacilli</taxon>
        <taxon>Bacillales</taxon>
        <taxon>Paenibacillaceae</taxon>
        <taxon>Gordoniibacillus</taxon>
    </lineage>
</organism>
<evidence type="ECO:0000313" key="1">
    <source>
        <dbReference type="EMBL" id="KIL40266.1"/>
    </source>
</evidence>
<gene>
    <name evidence="1" type="ORF">SD70_14885</name>
</gene>
<keyword evidence="2" id="KW-1185">Reference proteome</keyword>
<comment type="caution">
    <text evidence="1">The sequence shown here is derived from an EMBL/GenBank/DDBJ whole genome shotgun (WGS) entry which is preliminary data.</text>
</comment>
<sequence>MTFSWKRFWCPRTGTINLSDDGYLYNPESEYGHIINKHVVPFDKIAGIPCLILLGEPGIGKTEALRNVINSEETPTLRIDLRSYGTEARLIQNVFENPLFEACLKGEHILHLFLDSLDECLLRIDYVAVLLAEEIKKYRTNPNLKNLFLRIACRTADWPSLLERELMEIWGNNNILIMELAPLRRMDVYSAAVELGIDADRFIDEIRAKEVTPLAIKPITLKFLFNLYIRHGNFPSTQKELYLQGCELLCEETNESRIVSRNIGDLSAKDRLKVASRIAALMVFSNKYAVWRGINFGDVPEEDITLRDISGEHPRQRDVSLIIPESEIDETLSTGLFSSRGLNRFGWAHQTYAEFLAALYITQNELSPVQIMSIIEHPLDSERKIIPQLQEVSAWMATMNIEVFRHIIKCDPQVLLRSDVASVDVEDRKSLVNGLMELYSAERIKDWDFDEYFYKLYNPFLDKQIKPYVSDKQHSYVARRAAIRIARACKLGVLQDDLLEVALNKDEEYQVRVQAAYALCELADEQTKRKMLPLAKSESGEDADDELKGASLRTLWPQYLSGEELFSLLTIPNRRNFTGLYRMFLNYEIVDKLQVRDLPAALRWVLKHADNYHFDHQIDDLIYGIMNKAGGYLGEPLVLKAFTDVIRVRLVHHDTFNYITDLILDKNTRRAILSSLMYTTCEYEEVFNASVFYCFIKSEDLSWMIEHLQRESVPKFKHKWAVLIKYTFNDSNPEDVELVYSAIQNNEMLAEQCGQFFISIPIDSEQARELKDSYMRRVKWLEPRKEYPPIHPSIDERIGLRLNEFEAGDLDAWWRLNWDLGIKEENRRVEEFEPNIKSLPNWSKVSICDEERMLSAARKYLVEKNIDATDWFGTNTLHRPAMAGYRALRMVYEQDFRFLLSLTSPHWENWSPVILTQWVSSEREEELIRNQLVKLAYNNTPDRVISHLLQLIDKENELHSNVFIIKSMKECWDARLGEVVLNKLKNQGLMPESMKCLLDELLKNQVDGAEEYAKSLIAHQFLGDEDFRKKAMIAAVVLLNNSGRVGWETIWPLKEAYPDFVQDIVFSFSSGFEGSKLFQDLPETALADFYIWLVQRFPHKEDPNHDDEEMAHFVGPREEVADLRDGILRYLTNKGTLESCNQIDRLISELPELPWLKWTLIEAQGVTRRNTWSPLLPIEIIQLIGNRNSRLVQSEEQLLEVLVESLNRLEQKLHGITPEVMWLWNEIDRRKYRPRTENEFSDYVKQHLVEDLQGRGIIVNREVEIRRSAGSLPGERTDIHVNAVLSGGVRESLEIITVIIEVKGNWHRELFQAMETQLVNRYLKEGKCKNGLYLTGWFASSSWDATDNRNSAIPSCGLEDAKVILKDQAAILSKQGVNVRSFVMDLSL</sequence>
<dbReference type="EMBL" id="JXAK01000024">
    <property type="protein sequence ID" value="KIL40266.1"/>
    <property type="molecule type" value="Genomic_DNA"/>
</dbReference>
<dbReference type="SUPFAM" id="SSF52540">
    <property type="entry name" value="P-loop containing nucleoside triphosphate hydrolases"/>
    <property type="match status" value="1"/>
</dbReference>
<dbReference type="Proteomes" id="UP000031967">
    <property type="component" value="Unassembled WGS sequence"/>
</dbReference>
<name>A0ABR5AH26_9BACL</name>
<evidence type="ECO:0000313" key="2">
    <source>
        <dbReference type="Proteomes" id="UP000031967"/>
    </source>
</evidence>
<proteinExistence type="predicted"/>
<dbReference type="InterPro" id="IPR027417">
    <property type="entry name" value="P-loop_NTPase"/>
</dbReference>
<evidence type="ECO:0008006" key="3">
    <source>
        <dbReference type="Google" id="ProtNLM"/>
    </source>
</evidence>